<name>A0A1Q2CTF1_9ACTN</name>
<gene>
    <name evidence="2" type="ORF">BW730_15565</name>
</gene>
<evidence type="ECO:0000259" key="1">
    <source>
        <dbReference type="Pfam" id="PF18495"/>
    </source>
</evidence>
<dbReference type="OrthoDB" id="4578598at2"/>
<accession>A0A1Q2CTF1</accession>
<dbReference type="STRING" id="1332264.BW730_15565"/>
<proteinExistence type="predicted"/>
<evidence type="ECO:0000313" key="2">
    <source>
        <dbReference type="EMBL" id="AQP49412.1"/>
    </source>
</evidence>
<dbReference type="EMBL" id="CP019606">
    <property type="protein sequence ID" value="AQP49412.1"/>
    <property type="molecule type" value="Genomic_DNA"/>
</dbReference>
<protein>
    <recommendedName>
        <fullName evidence="1">Antitoxin VbhA domain-containing protein</fullName>
    </recommendedName>
</protein>
<dbReference type="AlphaFoldDB" id="A0A1Q2CTF1"/>
<dbReference type="Proteomes" id="UP000188145">
    <property type="component" value="Chromosome"/>
</dbReference>
<dbReference type="KEGG" id="tes:BW730_15565"/>
<reference evidence="3" key="1">
    <citation type="submission" date="2017-02" db="EMBL/GenBank/DDBJ databases">
        <title>Tessaracoccus aquaemaris sp. nov., isolated from the intestine of a Korean rockfish, Sebastes schlegelii, in a marine aquaculture pond.</title>
        <authorList>
            <person name="Tak E.J."/>
            <person name="Bae J.-W."/>
        </authorList>
    </citation>
    <scope>NUCLEOTIDE SEQUENCE [LARGE SCALE GENOMIC DNA]</scope>
    <source>
        <strain evidence="3">NSG39</strain>
    </source>
</reference>
<sequence>MMETFDVEDRWPELFAQLDATQRNAVRQSLAAGWHEGFEPTREDVENVTDLARGAIDVDEYRRRGHAAARRVAGLVPAGR</sequence>
<dbReference type="InterPro" id="IPR041535">
    <property type="entry name" value="VbhA"/>
</dbReference>
<keyword evidence="3" id="KW-1185">Reference proteome</keyword>
<evidence type="ECO:0000313" key="3">
    <source>
        <dbReference type="Proteomes" id="UP000188145"/>
    </source>
</evidence>
<feature type="domain" description="Antitoxin VbhA" evidence="1">
    <location>
        <begin position="22"/>
        <end position="67"/>
    </location>
</feature>
<dbReference type="Pfam" id="PF18495">
    <property type="entry name" value="VbhA"/>
    <property type="match status" value="1"/>
</dbReference>
<organism evidence="2 3">
    <name type="scientific">Tessaracoccus aquimaris</name>
    <dbReference type="NCBI Taxonomy" id="1332264"/>
    <lineage>
        <taxon>Bacteria</taxon>
        <taxon>Bacillati</taxon>
        <taxon>Actinomycetota</taxon>
        <taxon>Actinomycetes</taxon>
        <taxon>Propionibacteriales</taxon>
        <taxon>Propionibacteriaceae</taxon>
        <taxon>Tessaracoccus</taxon>
    </lineage>
</organism>